<dbReference type="AlphaFoldDB" id="A0A9D2ARX4"/>
<evidence type="ECO:0000313" key="2">
    <source>
        <dbReference type="EMBL" id="HIX47665.1"/>
    </source>
</evidence>
<protein>
    <submittedName>
        <fullName evidence="2">Uncharacterized protein</fullName>
    </submittedName>
</protein>
<feature type="non-terminal residue" evidence="2">
    <location>
        <position position="1"/>
    </location>
</feature>
<accession>A0A9D2ARX4</accession>
<evidence type="ECO:0000256" key="1">
    <source>
        <dbReference type="SAM" id="MobiDB-lite"/>
    </source>
</evidence>
<name>A0A9D2ARX4_9FIRM</name>
<feature type="region of interest" description="Disordered" evidence="1">
    <location>
        <begin position="29"/>
        <end position="61"/>
    </location>
</feature>
<dbReference type="EMBL" id="DXFA01000024">
    <property type="protein sequence ID" value="HIX47665.1"/>
    <property type="molecule type" value="Genomic_DNA"/>
</dbReference>
<reference evidence="2" key="1">
    <citation type="journal article" date="2021" name="PeerJ">
        <title>Extensive microbial diversity within the chicken gut microbiome revealed by metagenomics and culture.</title>
        <authorList>
            <person name="Gilroy R."/>
            <person name="Ravi A."/>
            <person name="Getino M."/>
            <person name="Pursley I."/>
            <person name="Horton D.L."/>
            <person name="Alikhan N.F."/>
            <person name="Baker D."/>
            <person name="Gharbi K."/>
            <person name="Hall N."/>
            <person name="Watson M."/>
            <person name="Adriaenssens E.M."/>
            <person name="Foster-Nyarko E."/>
            <person name="Jarju S."/>
            <person name="Secka A."/>
            <person name="Antonio M."/>
            <person name="Oren A."/>
            <person name="Chaudhuri R.R."/>
            <person name="La Ragione R."/>
            <person name="Hildebrand F."/>
            <person name="Pallen M.J."/>
        </authorList>
    </citation>
    <scope>NUCLEOTIDE SEQUENCE</scope>
    <source>
        <strain evidence="2">ChiSjej5B23-15282</strain>
    </source>
</reference>
<dbReference type="Proteomes" id="UP000824243">
    <property type="component" value="Unassembled WGS sequence"/>
</dbReference>
<organism evidence="2 3">
    <name type="scientific">Candidatus Mediterraneibacter caccavium</name>
    <dbReference type="NCBI Taxonomy" id="2838661"/>
    <lineage>
        <taxon>Bacteria</taxon>
        <taxon>Bacillati</taxon>
        <taxon>Bacillota</taxon>
        <taxon>Clostridia</taxon>
        <taxon>Lachnospirales</taxon>
        <taxon>Lachnospiraceae</taxon>
        <taxon>Mediterraneibacter</taxon>
    </lineage>
</organism>
<proteinExistence type="predicted"/>
<evidence type="ECO:0000313" key="3">
    <source>
        <dbReference type="Proteomes" id="UP000824243"/>
    </source>
</evidence>
<comment type="caution">
    <text evidence="2">The sequence shown here is derived from an EMBL/GenBank/DDBJ whole genome shotgun (WGS) entry which is preliminary data.</text>
</comment>
<sequence length="61" mass="7297">IENQLDPKELYEKKYEKDRDYDHEYRMAKEKWKSQNSGGDGSLQETNLKPPPDTVDFSKYI</sequence>
<gene>
    <name evidence="2" type="ORF">H9981_01395</name>
</gene>
<reference evidence="2" key="2">
    <citation type="submission" date="2021-04" db="EMBL/GenBank/DDBJ databases">
        <authorList>
            <person name="Gilroy R."/>
        </authorList>
    </citation>
    <scope>NUCLEOTIDE SEQUENCE</scope>
    <source>
        <strain evidence="2">ChiSjej5B23-15282</strain>
    </source>
</reference>